<feature type="compositionally biased region" description="Basic and acidic residues" evidence="2">
    <location>
        <begin position="716"/>
        <end position="734"/>
    </location>
</feature>
<feature type="compositionally biased region" description="Basic and acidic residues" evidence="2">
    <location>
        <begin position="668"/>
        <end position="682"/>
    </location>
</feature>
<accession>A0A1S3JMH3</accession>
<feature type="region of interest" description="Disordered" evidence="2">
    <location>
        <begin position="470"/>
        <end position="491"/>
    </location>
</feature>
<feature type="region of interest" description="Disordered" evidence="2">
    <location>
        <begin position="521"/>
        <end position="619"/>
    </location>
</feature>
<dbReference type="PANTHER" id="PTHR22028">
    <property type="entry name" value="SFI1 SPINDLE BODY DOMAIN-CONTAINING PROTEIN-RELATED"/>
    <property type="match status" value="1"/>
</dbReference>
<evidence type="ECO:0000313" key="3">
    <source>
        <dbReference type="Proteomes" id="UP000085678"/>
    </source>
</evidence>
<feature type="compositionally biased region" description="Low complexity" evidence="2">
    <location>
        <begin position="703"/>
        <end position="713"/>
    </location>
</feature>
<dbReference type="PANTHER" id="PTHR22028:SF5">
    <property type="entry name" value="COILED-COIL DOMAIN-CONTAINING PROTEIN 191"/>
    <property type="match status" value="1"/>
</dbReference>
<evidence type="ECO:0000256" key="1">
    <source>
        <dbReference type="SAM" id="Coils"/>
    </source>
</evidence>
<dbReference type="InParanoid" id="A0A1S3JMH3"/>
<evidence type="ECO:0000313" key="4">
    <source>
        <dbReference type="RefSeq" id="XP_013411610.1"/>
    </source>
</evidence>
<feature type="region of interest" description="Disordered" evidence="2">
    <location>
        <begin position="496"/>
        <end position="515"/>
    </location>
</feature>
<feature type="compositionally biased region" description="Polar residues" evidence="2">
    <location>
        <begin position="683"/>
        <end position="694"/>
    </location>
</feature>
<dbReference type="GeneID" id="106174548"/>
<dbReference type="Proteomes" id="UP000085678">
    <property type="component" value="Unplaced"/>
</dbReference>
<gene>
    <name evidence="4" type="primary">LOC106174548</name>
</gene>
<name>A0A1S3JMH3_LINAN</name>
<protein>
    <submittedName>
        <fullName evidence="4">Coiled-coil domain-containing protein 191-like</fullName>
    </submittedName>
</protein>
<organism evidence="3 4">
    <name type="scientific">Lingula anatina</name>
    <name type="common">Brachiopod</name>
    <name type="synonym">Lingula unguis</name>
    <dbReference type="NCBI Taxonomy" id="7574"/>
    <lineage>
        <taxon>Eukaryota</taxon>
        <taxon>Metazoa</taxon>
        <taxon>Spiralia</taxon>
        <taxon>Lophotrochozoa</taxon>
        <taxon>Brachiopoda</taxon>
        <taxon>Linguliformea</taxon>
        <taxon>Lingulata</taxon>
        <taxon>Lingulida</taxon>
        <taxon>Linguloidea</taxon>
        <taxon>Lingulidae</taxon>
        <taxon>Lingula</taxon>
    </lineage>
</organism>
<feature type="compositionally biased region" description="Low complexity" evidence="2">
    <location>
        <begin position="521"/>
        <end position="530"/>
    </location>
</feature>
<feature type="compositionally biased region" description="Basic and acidic residues" evidence="2">
    <location>
        <begin position="608"/>
        <end position="619"/>
    </location>
</feature>
<dbReference type="KEGG" id="lak:106174548"/>
<feature type="compositionally biased region" description="Polar residues" evidence="2">
    <location>
        <begin position="506"/>
        <end position="515"/>
    </location>
</feature>
<feature type="region of interest" description="Disordered" evidence="2">
    <location>
        <begin position="664"/>
        <end position="734"/>
    </location>
</feature>
<sequence>MTNNLKMSNRKPELYRWKRISEPKMVYSRSQKVTTTDDVQDWIKKVEDASNMAAAATFGIQYGGGRNLGKAKANKVTSLLREDDAALTEAQDLLTQWMSDKVDVDAELEYVEEKSRRSLVVENSVKMEWDHLLQDAGIEGLSTDDNGDFKLPMPAEDPYTAIEHQDEDILVDKIMRSLMEKEVVPQTFVNDLGFNETKKQKDPRVKMQVRHQQVKENREKRERELEKQRRERQAKKDAHFQAQQMILREEKEKNMRAKREELELQKEMARIRKQMQEERKKEEERKLREKQQSELLEQQAREEFERQREEEERRQMEHLKKIDEKRVQLMKRLEEVEKRKAADNLKILHKHFSAWYNVVLEKRIAMGKVKAMADWKCLLRAWNAWKTFVRAKRLEREAQHYEQDLKNYHRKVQQAESHHRSQLLFRYFHAWQMWLKQEQLDRQAANEQSRLQSKMAALLDAAATGRLWSSRQEGEGVASGSSHRPESAREKVDALFEQPARPRPQSARSSTSTLDSFKVPAAKKAWQPQPATVPTQPWQVTKKHVHLSKKELAAMGNHDNQSNPHDNPPGPHGDYVDNQSDGQKSDGRTNQKKAPWQREPFMVNSHSHRTEAQKEMLKKQREQIQEQQKMIEELQFQQNQLILQQQLKTQRTIREQLNQMTIADVTDEQMKKMNKEPEKTDRSGGSTARSAVSESSEKSDNTAASKKSMASSKFLKNMEARSAERARLKAEREERKRKAEEEQLAKLEQEAEERRLQEEEEKRARIEARKEQKRLEKQRELEKQKMVEKAQQQMKQAEEHYRLALLKHKGFLPWRKLMDMSRNNMEVAVDHANTVLLRNCLLSWHAHTKEVNEEKTEMADEMAKFLISRRCFNNWKQYGRYMTILEEKADRFYVRHLQVKILRAWAEHASDEKFAGWERDRIAKEHNEWRLLNSVLKAWKEFPKMLKAEREKERRREEMRKKVASILPDFEGLP</sequence>
<dbReference type="RefSeq" id="XP_013411610.1">
    <property type="nucleotide sequence ID" value="XM_013556156.1"/>
</dbReference>
<dbReference type="InterPro" id="IPR052270">
    <property type="entry name" value="CACF_protein"/>
</dbReference>
<proteinExistence type="predicted"/>
<feature type="compositionally biased region" description="Basic and acidic residues" evidence="2">
    <location>
        <begin position="213"/>
        <end position="239"/>
    </location>
</feature>
<reference evidence="4" key="1">
    <citation type="submission" date="2025-08" db="UniProtKB">
        <authorList>
            <consortium name="RefSeq"/>
        </authorList>
    </citation>
    <scope>IDENTIFICATION</scope>
    <source>
        <tissue evidence="4">Gonads</tissue>
    </source>
</reference>
<dbReference type="AlphaFoldDB" id="A0A1S3JMH3"/>
<feature type="coiled-coil region" evidence="1">
    <location>
        <begin position="391"/>
        <end position="418"/>
    </location>
</feature>
<dbReference type="OrthoDB" id="6256972at2759"/>
<evidence type="ECO:0000256" key="2">
    <source>
        <dbReference type="SAM" id="MobiDB-lite"/>
    </source>
</evidence>
<keyword evidence="1" id="KW-0175">Coiled coil</keyword>
<keyword evidence="3" id="KW-1185">Reference proteome</keyword>
<feature type="region of interest" description="Disordered" evidence="2">
    <location>
        <begin position="198"/>
        <end position="240"/>
    </location>
</feature>